<feature type="transmembrane region" description="Helical" evidence="1">
    <location>
        <begin position="39"/>
        <end position="60"/>
    </location>
</feature>
<keyword evidence="1" id="KW-0472">Membrane</keyword>
<keyword evidence="1" id="KW-0812">Transmembrane</keyword>
<name>A0A8D8QZK7_9HEMI</name>
<evidence type="ECO:0008006" key="3">
    <source>
        <dbReference type="Google" id="ProtNLM"/>
    </source>
</evidence>
<organism evidence="2">
    <name type="scientific">Cacopsylla melanoneura</name>
    <dbReference type="NCBI Taxonomy" id="428564"/>
    <lineage>
        <taxon>Eukaryota</taxon>
        <taxon>Metazoa</taxon>
        <taxon>Ecdysozoa</taxon>
        <taxon>Arthropoda</taxon>
        <taxon>Hexapoda</taxon>
        <taxon>Insecta</taxon>
        <taxon>Pterygota</taxon>
        <taxon>Neoptera</taxon>
        <taxon>Paraneoptera</taxon>
        <taxon>Hemiptera</taxon>
        <taxon>Sternorrhyncha</taxon>
        <taxon>Psylloidea</taxon>
        <taxon>Psyllidae</taxon>
        <taxon>Psyllinae</taxon>
        <taxon>Cacopsylla</taxon>
    </lineage>
</organism>
<protein>
    <recommendedName>
        <fullName evidence="3">Transmembrane protein</fullName>
    </recommendedName>
</protein>
<dbReference type="EMBL" id="HBUF01116104">
    <property type="protein sequence ID" value="CAG6641211.1"/>
    <property type="molecule type" value="Transcribed_RNA"/>
</dbReference>
<reference evidence="2" key="1">
    <citation type="submission" date="2021-05" db="EMBL/GenBank/DDBJ databases">
        <authorList>
            <person name="Alioto T."/>
            <person name="Alioto T."/>
            <person name="Gomez Garrido J."/>
        </authorList>
    </citation>
    <scope>NUCLEOTIDE SEQUENCE</scope>
</reference>
<dbReference type="AlphaFoldDB" id="A0A8D8QZK7"/>
<keyword evidence="1" id="KW-1133">Transmembrane helix</keyword>
<evidence type="ECO:0000313" key="2">
    <source>
        <dbReference type="EMBL" id="CAG6641211.1"/>
    </source>
</evidence>
<dbReference type="EMBL" id="HBUF01116099">
    <property type="protein sequence ID" value="CAG6641191.1"/>
    <property type="molecule type" value="Transcribed_RNA"/>
</dbReference>
<sequence>MRATIVTLAPRITITSRPVHLVIVISLARYRPGVKWCPVIVLVAVTTLVVLVTNALMGIITSPRAPIVIVTSEELRQAFVTSSQELVYARKDTWEVDVTSVKRATTVILIVNCVTAPRWEVVPLHAMPLGNAPVWSALGVKPAVNAVQGSTSIRSANLATVIVMATLEYLVMIMECVNVRRTLEVTSVNAVRKDYTTSLFVKSATVTQPVWSLHSRAVVLYPPVNCVSVKSRSRVESVMNVNPSIGTLGRTMWTDVKTATVIPWELSVVSRTATRSPASASAKRPRRTEDVTHAQTEHSIYRIGICSDVRSVRVISVDLSIICVISSPGSVSVRPVSRGGLVPNPYRPITTPVYTTTSTR</sequence>
<accession>A0A8D8QZK7</accession>
<evidence type="ECO:0000256" key="1">
    <source>
        <dbReference type="SAM" id="Phobius"/>
    </source>
</evidence>
<proteinExistence type="predicted"/>
<dbReference type="EMBL" id="HBUF01116101">
    <property type="protein sequence ID" value="CAG6641199.1"/>
    <property type="molecule type" value="Transcribed_RNA"/>
</dbReference>